<accession>A0A081BYK0</accession>
<evidence type="ECO:0000313" key="5">
    <source>
        <dbReference type="Proteomes" id="UP000030661"/>
    </source>
</evidence>
<dbReference type="CDD" id="cd08238">
    <property type="entry name" value="sorbose_phosphate_red"/>
    <property type="match status" value="1"/>
</dbReference>
<dbReference type="PANTHER" id="PTHR43401">
    <property type="entry name" value="L-THREONINE 3-DEHYDROGENASE"/>
    <property type="match status" value="1"/>
</dbReference>
<dbReference type="InterPro" id="IPR036291">
    <property type="entry name" value="NAD(P)-bd_dom_sf"/>
</dbReference>
<dbReference type="InterPro" id="IPR011032">
    <property type="entry name" value="GroES-like_sf"/>
</dbReference>
<dbReference type="AlphaFoldDB" id="A0A081BYK0"/>
<protein>
    <submittedName>
        <fullName evidence="4">Alcohol dehydrogenase, zinc-binding domain protein</fullName>
    </submittedName>
</protein>
<dbReference type="InterPro" id="IPR013154">
    <property type="entry name" value="ADH-like_N"/>
</dbReference>
<dbReference type="STRING" id="1499967.U27_04372"/>
<evidence type="ECO:0000313" key="4">
    <source>
        <dbReference type="EMBL" id="GAK57405.1"/>
    </source>
</evidence>
<dbReference type="HOGENOM" id="CLU_054732_0_0_0"/>
<dbReference type="SUPFAM" id="SSF51735">
    <property type="entry name" value="NAD(P)-binding Rossmann-fold domains"/>
    <property type="match status" value="1"/>
</dbReference>
<dbReference type="eggNOG" id="COG1063">
    <property type="taxonomic scope" value="Bacteria"/>
</dbReference>
<organism evidence="4">
    <name type="scientific">Vecturithrix granuli</name>
    <dbReference type="NCBI Taxonomy" id="1499967"/>
    <lineage>
        <taxon>Bacteria</taxon>
        <taxon>Candidatus Moduliflexota</taxon>
        <taxon>Candidatus Vecturitrichia</taxon>
        <taxon>Candidatus Vecturitrichales</taxon>
        <taxon>Candidatus Vecturitrichaceae</taxon>
        <taxon>Candidatus Vecturithrix</taxon>
    </lineage>
</organism>
<sequence length="432" mass="47261">MKTTALRIYGEQDLRLETFELPPIQPDEILVDIVTDSICMSSYKAAKQGARHKRVPDDVAEHPTIVGHEFAGRIVEVGEKYRGVWEVGQLYGIQPAINYEQAPVGVLSAPGYSYQYIGGNATYAIVPKDVLEQGCLLPYSGDAFFKASLAEPMSCIIGAVRAHYHVKPGTYQHLMGIVEGGNMALLAGCGPMGLGMIDYALHGPRQPRLLVVTDIDDARLARAQELFPREVSEASGVNLVFINSLKENLLQHIKDLTNGHLIDDVFVFAPIPAVFEQGQQILGFEGTLNFFAGPTDTSLSAKLNIYDVHYNYHKILGTSGGNTDDMREALQLMSEGKINPSAMITHIGGITAAAETILHLPNIPGGKKLIYNEFDMPLVAIADLERLGAETEGVLGELYRGLAPLVAQHKGLWSTEAERFLLGFREQLRYKG</sequence>
<gene>
    <name evidence="4" type="ORF">U27_04372</name>
</gene>
<dbReference type="GO" id="GO:0016491">
    <property type="term" value="F:oxidoreductase activity"/>
    <property type="evidence" value="ECO:0007669"/>
    <property type="project" value="UniProtKB-KW"/>
</dbReference>
<dbReference type="InterPro" id="IPR013149">
    <property type="entry name" value="ADH-like_C"/>
</dbReference>
<dbReference type="Gene3D" id="3.90.180.10">
    <property type="entry name" value="Medium-chain alcohol dehydrogenases, catalytic domain"/>
    <property type="match status" value="1"/>
</dbReference>
<keyword evidence="1" id="KW-0560">Oxidoreductase</keyword>
<feature type="domain" description="Alcohol dehydrogenase-like N-terminal" evidence="3">
    <location>
        <begin position="25"/>
        <end position="130"/>
    </location>
</feature>
<dbReference type="Pfam" id="PF08240">
    <property type="entry name" value="ADH_N"/>
    <property type="match status" value="1"/>
</dbReference>
<dbReference type="InterPro" id="IPR050129">
    <property type="entry name" value="Zn_alcohol_dh"/>
</dbReference>
<feature type="domain" description="Alcohol dehydrogenase-like C-terminal" evidence="2">
    <location>
        <begin position="211"/>
        <end position="334"/>
    </location>
</feature>
<dbReference type="EMBL" id="DF820466">
    <property type="protein sequence ID" value="GAK57405.1"/>
    <property type="molecule type" value="Genomic_DNA"/>
</dbReference>
<evidence type="ECO:0000259" key="3">
    <source>
        <dbReference type="Pfam" id="PF08240"/>
    </source>
</evidence>
<evidence type="ECO:0000259" key="2">
    <source>
        <dbReference type="Pfam" id="PF00107"/>
    </source>
</evidence>
<evidence type="ECO:0000256" key="1">
    <source>
        <dbReference type="ARBA" id="ARBA00023002"/>
    </source>
</evidence>
<dbReference type="SUPFAM" id="SSF50129">
    <property type="entry name" value="GroES-like"/>
    <property type="match status" value="1"/>
</dbReference>
<dbReference type="PANTHER" id="PTHR43401:SF2">
    <property type="entry name" value="L-THREONINE 3-DEHYDROGENASE"/>
    <property type="match status" value="1"/>
</dbReference>
<proteinExistence type="predicted"/>
<dbReference type="Gene3D" id="3.40.50.720">
    <property type="entry name" value="NAD(P)-binding Rossmann-like Domain"/>
    <property type="match status" value="1"/>
</dbReference>
<keyword evidence="5" id="KW-1185">Reference proteome</keyword>
<dbReference type="Proteomes" id="UP000030661">
    <property type="component" value="Unassembled WGS sequence"/>
</dbReference>
<dbReference type="Pfam" id="PF00107">
    <property type="entry name" value="ADH_zinc_N"/>
    <property type="match status" value="1"/>
</dbReference>
<reference evidence="4" key="1">
    <citation type="journal article" date="2015" name="PeerJ">
        <title>First genomic representation of candidate bacterial phylum KSB3 points to enhanced environmental sensing as a trigger of wastewater bulking.</title>
        <authorList>
            <person name="Sekiguchi Y."/>
            <person name="Ohashi A."/>
            <person name="Parks D.H."/>
            <person name="Yamauchi T."/>
            <person name="Tyson G.W."/>
            <person name="Hugenholtz P."/>
        </authorList>
    </citation>
    <scope>NUCLEOTIDE SEQUENCE [LARGE SCALE GENOMIC DNA]</scope>
</reference>
<name>A0A081BYK0_VECG1</name>